<dbReference type="AlphaFoldDB" id="A0AA41VMU3"/>
<dbReference type="EMBL" id="JAJJMA010255704">
    <property type="protein sequence ID" value="MCL7044210.1"/>
    <property type="molecule type" value="Genomic_DNA"/>
</dbReference>
<comment type="caution">
    <text evidence="1">The sequence shown here is derived from an EMBL/GenBank/DDBJ whole genome shotgun (WGS) entry which is preliminary data.</text>
</comment>
<name>A0AA41VMU3_PAPNU</name>
<feature type="non-terminal residue" evidence="1">
    <location>
        <position position="55"/>
    </location>
</feature>
<protein>
    <submittedName>
        <fullName evidence="1">Uncharacterized protein</fullName>
    </submittedName>
</protein>
<gene>
    <name evidence="1" type="ORF">MKW94_026566</name>
</gene>
<evidence type="ECO:0000313" key="1">
    <source>
        <dbReference type="EMBL" id="MCL7044210.1"/>
    </source>
</evidence>
<accession>A0AA41VMU3</accession>
<sequence>VLSHNPNLLGSEPAQFCNLRRLNLETYLTTGCLCAITYLLKISPNVESLFLTSRE</sequence>
<dbReference type="Proteomes" id="UP001177140">
    <property type="component" value="Unassembled WGS sequence"/>
</dbReference>
<proteinExistence type="predicted"/>
<evidence type="ECO:0000313" key="2">
    <source>
        <dbReference type="Proteomes" id="UP001177140"/>
    </source>
</evidence>
<reference evidence="1" key="1">
    <citation type="submission" date="2022-03" db="EMBL/GenBank/DDBJ databases">
        <title>A functionally conserved STORR gene fusion in Papaver species that diverged 16.8 million years ago.</title>
        <authorList>
            <person name="Catania T."/>
        </authorList>
    </citation>
    <scope>NUCLEOTIDE SEQUENCE</scope>
    <source>
        <strain evidence="1">S-191538</strain>
    </source>
</reference>
<organism evidence="1 2">
    <name type="scientific">Papaver nudicaule</name>
    <name type="common">Iceland poppy</name>
    <dbReference type="NCBI Taxonomy" id="74823"/>
    <lineage>
        <taxon>Eukaryota</taxon>
        <taxon>Viridiplantae</taxon>
        <taxon>Streptophyta</taxon>
        <taxon>Embryophyta</taxon>
        <taxon>Tracheophyta</taxon>
        <taxon>Spermatophyta</taxon>
        <taxon>Magnoliopsida</taxon>
        <taxon>Ranunculales</taxon>
        <taxon>Papaveraceae</taxon>
        <taxon>Papaveroideae</taxon>
        <taxon>Papaver</taxon>
    </lineage>
</organism>
<feature type="non-terminal residue" evidence="1">
    <location>
        <position position="1"/>
    </location>
</feature>
<keyword evidence="2" id="KW-1185">Reference proteome</keyword>